<feature type="transmembrane region" description="Helical" evidence="1">
    <location>
        <begin position="88"/>
        <end position="107"/>
    </location>
</feature>
<gene>
    <name evidence="2" type="ORF">GPA25_22960</name>
</gene>
<evidence type="ECO:0000313" key="3">
    <source>
        <dbReference type="Proteomes" id="UP000648984"/>
    </source>
</evidence>
<sequence length="389" mass="42725">MSALRRPFLVLLCTIPGGVFAFSLLLEHQAYFWDGTVYRCAIETTLANGSPYQFVGDCAGYFLPHTYPYAGTRLLADMASRLGSLALSYGYVLAYASGVLLLLHVTYRLSNSLRTLPLLLLAPGAGVFVSELVSGNMGVPFYGLLIWLIWRNATNLGPVAVLTTVMAPFKPLYAAYLLVPFLLRRDVLMPAIGAGIVGVWYASDALLYPAHFAEWLSTAVHHANDVPGFGFSMLIRKSGLELGGKAWIAAAYLVWVCAIGLLTLRAVARSPTPLTQALVAIAGTALLLPRLKEYDCLILIPLALTIRPTITIREQREWVILIGGFAVVLPAAIWWLRKLPMVWGGIPADWRTFVDMRWLVQNQGGFLFAAMLAALAWLAYRPREPDTPQ</sequence>
<proteinExistence type="predicted"/>
<organism evidence="2 3">
    <name type="scientific">Aromatoleum diolicum</name>
    <dbReference type="NCBI Taxonomy" id="75796"/>
    <lineage>
        <taxon>Bacteria</taxon>
        <taxon>Pseudomonadati</taxon>
        <taxon>Pseudomonadota</taxon>
        <taxon>Betaproteobacteria</taxon>
        <taxon>Rhodocyclales</taxon>
        <taxon>Rhodocyclaceae</taxon>
        <taxon>Aromatoleum</taxon>
    </lineage>
</organism>
<dbReference type="RefSeq" id="WP_169262738.1">
    <property type="nucleotide sequence ID" value="NZ_WTVQ01000075.1"/>
</dbReference>
<keyword evidence="3" id="KW-1185">Reference proteome</keyword>
<keyword evidence="1" id="KW-0472">Membrane</keyword>
<evidence type="ECO:0000313" key="2">
    <source>
        <dbReference type="EMBL" id="NMG77617.1"/>
    </source>
</evidence>
<feature type="transmembrane region" description="Helical" evidence="1">
    <location>
        <begin position="119"/>
        <end position="150"/>
    </location>
</feature>
<protein>
    <recommendedName>
        <fullName evidence="4">DUF2029 domain-containing protein</fullName>
    </recommendedName>
</protein>
<keyword evidence="1" id="KW-1133">Transmembrane helix</keyword>
<evidence type="ECO:0000256" key="1">
    <source>
        <dbReference type="SAM" id="Phobius"/>
    </source>
</evidence>
<keyword evidence="1" id="KW-0812">Transmembrane</keyword>
<feature type="transmembrane region" description="Helical" evidence="1">
    <location>
        <begin position="356"/>
        <end position="380"/>
    </location>
</feature>
<accession>A0ABX1QGP6</accession>
<evidence type="ECO:0008006" key="4">
    <source>
        <dbReference type="Google" id="ProtNLM"/>
    </source>
</evidence>
<feature type="transmembrane region" description="Helical" evidence="1">
    <location>
        <begin position="318"/>
        <end position="336"/>
    </location>
</feature>
<feature type="transmembrane region" description="Helical" evidence="1">
    <location>
        <begin position="246"/>
        <end position="268"/>
    </location>
</feature>
<dbReference type="EMBL" id="WTVQ01000075">
    <property type="protein sequence ID" value="NMG77617.1"/>
    <property type="molecule type" value="Genomic_DNA"/>
</dbReference>
<dbReference type="Proteomes" id="UP000648984">
    <property type="component" value="Unassembled WGS sequence"/>
</dbReference>
<reference evidence="2 3" key="1">
    <citation type="submission" date="2019-12" db="EMBL/GenBank/DDBJ databases">
        <title>Comparative genomics gives insights into the taxonomy of the Azoarcus-Aromatoleum group and reveals separate origins of nif in the plant-associated Azoarcus and non-plant-associated Aromatoleum sub-groups.</title>
        <authorList>
            <person name="Lafos M."/>
            <person name="Maluk M."/>
            <person name="Batista M."/>
            <person name="Junghare M."/>
            <person name="Carmona M."/>
            <person name="Faoro H."/>
            <person name="Cruz L.M."/>
            <person name="Battistoni F."/>
            <person name="De Souza E."/>
            <person name="Pedrosa F."/>
            <person name="Chen W.-M."/>
            <person name="Poole P.S."/>
            <person name="Dixon R.A."/>
            <person name="James E.K."/>
        </authorList>
    </citation>
    <scope>NUCLEOTIDE SEQUENCE [LARGE SCALE GENOMIC DNA]</scope>
    <source>
        <strain evidence="2 3">22Lin</strain>
    </source>
</reference>
<name>A0ABX1QGP6_9RHOO</name>
<comment type="caution">
    <text evidence="2">The sequence shown here is derived from an EMBL/GenBank/DDBJ whole genome shotgun (WGS) entry which is preliminary data.</text>
</comment>
<feature type="transmembrane region" description="Helical" evidence="1">
    <location>
        <begin position="156"/>
        <end position="179"/>
    </location>
</feature>